<organism evidence="2 3">
    <name type="scientific">Azoarcus sp. (strain BH72)</name>
    <dbReference type="NCBI Taxonomy" id="418699"/>
    <lineage>
        <taxon>Bacteria</taxon>
        <taxon>Pseudomonadati</taxon>
        <taxon>Pseudomonadota</taxon>
        <taxon>Betaproteobacteria</taxon>
        <taxon>Rhodocyclales</taxon>
        <taxon>Zoogloeaceae</taxon>
        <taxon>Azoarcus</taxon>
    </lineage>
</organism>
<accession>A1K6G5</accession>
<evidence type="ECO:0000313" key="2">
    <source>
        <dbReference type="EMBL" id="CAL94420.1"/>
    </source>
</evidence>
<dbReference type="PANTHER" id="PTHR12526">
    <property type="entry name" value="GLYCOSYLTRANSFERASE"/>
    <property type="match status" value="1"/>
</dbReference>
<evidence type="ECO:0000313" key="3">
    <source>
        <dbReference type="Proteomes" id="UP000002588"/>
    </source>
</evidence>
<dbReference type="PANTHER" id="PTHR12526:SF627">
    <property type="entry name" value="D-RHAMNOSYLTRANSFERASE WBPZ"/>
    <property type="match status" value="1"/>
</dbReference>
<dbReference type="KEGG" id="aoa:dqs_1952"/>
<protein>
    <submittedName>
        <fullName evidence="2">Conserved hypothetical glycosyltransferase</fullName>
    </submittedName>
</protein>
<sequence length="321" mass="36042">MSRLFHNALPLRVLTWHVHGNYLYYLTQVPHTFILPVDAARSPGYSGRSGTLPWGDNVQEVPVEALKDTEFDCILFQSASAYLDDQHRLLSEAQRRLPRIYLEHDPPQRHPTDTAHPVDDPSMLLVHVTAFNALMWDNGRTPVRVVEHGVMVPEGLRYRGDIERGIAVVNNLARRGRRLGADVFEAARAQVPLDLVGMDSVRSGGLGEIANLDLPGHLARYRFYFHPIRWTSLGLAAIEAMMVGVPLVGLATTELVSVIRNGENGYIDTDPRRLVEAMRRLLDNRGEAMRIGAAGRQTALERFNIERFVADWLAVFAEVAR</sequence>
<dbReference type="Pfam" id="PF00534">
    <property type="entry name" value="Glycos_transf_1"/>
    <property type="match status" value="1"/>
</dbReference>
<dbReference type="eggNOG" id="COG0438">
    <property type="taxonomic scope" value="Bacteria"/>
</dbReference>
<dbReference type="Gene3D" id="3.40.50.2000">
    <property type="entry name" value="Glycogen Phosphorylase B"/>
    <property type="match status" value="2"/>
</dbReference>
<dbReference type="KEGG" id="azo:azo1803"/>
<evidence type="ECO:0000259" key="1">
    <source>
        <dbReference type="Pfam" id="PF00534"/>
    </source>
</evidence>
<keyword evidence="3" id="KW-1185">Reference proteome</keyword>
<dbReference type="STRING" id="62928.azo1803"/>
<reference evidence="2 3" key="1">
    <citation type="journal article" date="2006" name="Nat. Biotechnol.">
        <title>Complete genome of the mutualistic, N2-fixing grass endophyte Azoarcus sp. strain BH72.</title>
        <authorList>
            <person name="Krause A."/>
            <person name="Ramakumar A."/>
            <person name="Bartels D."/>
            <person name="Battistoni F."/>
            <person name="Bekel T."/>
            <person name="Boch J."/>
            <person name="Boehm M."/>
            <person name="Friedrich F."/>
            <person name="Hurek T."/>
            <person name="Krause L."/>
            <person name="Linke B."/>
            <person name="McHardy A.C."/>
            <person name="Sarkar A."/>
            <person name="Schneiker S."/>
            <person name="Syed A.A."/>
            <person name="Thauer R."/>
            <person name="Vorhoelter F.-J."/>
            <person name="Weidner S."/>
            <person name="Puehler A."/>
            <person name="Reinhold-Hurek B."/>
            <person name="Kaiser O."/>
            <person name="Goesmann A."/>
        </authorList>
    </citation>
    <scope>NUCLEOTIDE SEQUENCE [LARGE SCALE GENOMIC DNA]</scope>
    <source>
        <strain evidence="2 3">BH72</strain>
    </source>
</reference>
<dbReference type="CDD" id="cd03801">
    <property type="entry name" value="GT4_PimA-like"/>
    <property type="match status" value="1"/>
</dbReference>
<dbReference type="SUPFAM" id="SSF53756">
    <property type="entry name" value="UDP-Glycosyltransferase/glycogen phosphorylase"/>
    <property type="match status" value="1"/>
</dbReference>
<dbReference type="InterPro" id="IPR001296">
    <property type="entry name" value="Glyco_trans_1"/>
</dbReference>
<dbReference type="AlphaFoldDB" id="A1K6G5"/>
<name>A1K6G5_AZOSB</name>
<proteinExistence type="predicted"/>
<dbReference type="OrthoDB" id="9794513at2"/>
<dbReference type="Proteomes" id="UP000002588">
    <property type="component" value="Chromosome"/>
</dbReference>
<feature type="domain" description="Glycosyl transferase family 1" evidence="1">
    <location>
        <begin position="211"/>
        <end position="297"/>
    </location>
</feature>
<dbReference type="CAZy" id="GT4">
    <property type="family name" value="Glycosyltransferase Family 4"/>
</dbReference>
<dbReference type="EMBL" id="AM406670">
    <property type="protein sequence ID" value="CAL94420.1"/>
    <property type="molecule type" value="Genomic_DNA"/>
</dbReference>
<dbReference type="HOGENOM" id="CLU_075562_0_0_4"/>
<gene>
    <name evidence="2" type="ordered locus">azo1803</name>
</gene>
<dbReference type="RefSeq" id="WP_011765536.1">
    <property type="nucleotide sequence ID" value="NC_008702.1"/>
</dbReference>